<evidence type="ECO:0000313" key="3">
    <source>
        <dbReference type="Proteomes" id="UP000019478"/>
    </source>
</evidence>
<gene>
    <name evidence="2" type="ORF">A1O3_07445</name>
</gene>
<dbReference type="EMBL" id="AMGY01000006">
    <property type="protein sequence ID" value="EXJ81155.1"/>
    <property type="molecule type" value="Genomic_DNA"/>
</dbReference>
<feature type="region of interest" description="Disordered" evidence="1">
    <location>
        <begin position="620"/>
        <end position="655"/>
    </location>
</feature>
<feature type="region of interest" description="Disordered" evidence="1">
    <location>
        <begin position="101"/>
        <end position="123"/>
    </location>
</feature>
<dbReference type="OrthoDB" id="4158135at2759"/>
<feature type="compositionally biased region" description="Polar residues" evidence="1">
    <location>
        <begin position="626"/>
        <end position="648"/>
    </location>
</feature>
<feature type="compositionally biased region" description="Polar residues" evidence="1">
    <location>
        <begin position="342"/>
        <end position="356"/>
    </location>
</feature>
<feature type="region of interest" description="Disordered" evidence="1">
    <location>
        <begin position="30"/>
        <end position="76"/>
    </location>
</feature>
<feature type="region of interest" description="Disordered" evidence="1">
    <location>
        <begin position="327"/>
        <end position="356"/>
    </location>
</feature>
<dbReference type="Proteomes" id="UP000019478">
    <property type="component" value="Unassembled WGS sequence"/>
</dbReference>
<evidence type="ECO:0000256" key="1">
    <source>
        <dbReference type="SAM" id="MobiDB-lite"/>
    </source>
</evidence>
<sequence length="655" mass="70756">MHASKKFLTRSKAKLASAYRKVNSVASNLLHRQTSRTSTAASRPRLVQDTAPAASSSSAAADTMPQDPPTAANPPQSILQYVRTNYVEGSSIADVSSTVLTDASSSSSPPTGYRGGATSGPGLYDREYTVLEQRRVAENFALWPIHSRLTSMSQPRVPTASAVPALEDEPAQLQGSSDHQHVRTGSPLENIAEHEPSPSVSEEGNVQILSEPAPAARGAPVPPGTPPSKSGSTVKPSCFVSGNEPSVAWSCRAPITSCDNFVVGGSSSLPDPFIDQSGLVSQETAQLQDGSGASRSWTARRWSDFDPEEFPSTENKRLVRIGSQQWELQPPNKTEPKVERANPSQVQAQPQACQRTPAPQQRETFNINDPEGHQPVQPGALAGDWSLPSGMTSREHLRHMEQGLFVAQNALPAVRGLRYAVDRAATDFQALTLENRALQRMAAEYQFKTTQILEPELLRAWEALRERDAEIIRLQGIIDLVSTQGAPAAKNNPAPREALLSEWSAANGAFAYQGHCQYNAAADLPSSQSAMQPVQQPLRTLSSQFYGTLPNGSAVAGETEAQSDVEFETDHLYGDCKGEQERPSHDNDNDNVVHGAEDEVASEAEVFYDPPEELGRELAQHHKTSMPISKTSMPISKTSMPISKTSMPTLKETGN</sequence>
<evidence type="ECO:0000313" key="2">
    <source>
        <dbReference type="EMBL" id="EXJ81155.1"/>
    </source>
</evidence>
<dbReference type="AlphaFoldDB" id="W9XUX3"/>
<comment type="caution">
    <text evidence="2">The sequence shown here is derived from an EMBL/GenBank/DDBJ whole genome shotgun (WGS) entry which is preliminary data.</text>
</comment>
<proteinExistence type="predicted"/>
<dbReference type="RefSeq" id="XP_007735743.1">
    <property type="nucleotide sequence ID" value="XM_007737553.1"/>
</dbReference>
<dbReference type="HOGENOM" id="CLU_418556_0_0_1"/>
<reference evidence="2 3" key="1">
    <citation type="submission" date="2013-03" db="EMBL/GenBank/DDBJ databases">
        <title>The Genome Sequence of Capronia epimyces CBS 606.96.</title>
        <authorList>
            <consortium name="The Broad Institute Genomics Platform"/>
            <person name="Cuomo C."/>
            <person name="de Hoog S."/>
            <person name="Gorbushina A."/>
            <person name="Walker B."/>
            <person name="Young S.K."/>
            <person name="Zeng Q."/>
            <person name="Gargeya S."/>
            <person name="Fitzgerald M."/>
            <person name="Haas B."/>
            <person name="Abouelleil A."/>
            <person name="Allen A.W."/>
            <person name="Alvarado L."/>
            <person name="Arachchi H.M."/>
            <person name="Berlin A.M."/>
            <person name="Chapman S.B."/>
            <person name="Gainer-Dewar J."/>
            <person name="Goldberg J."/>
            <person name="Griggs A."/>
            <person name="Gujja S."/>
            <person name="Hansen M."/>
            <person name="Howarth C."/>
            <person name="Imamovic A."/>
            <person name="Ireland A."/>
            <person name="Larimer J."/>
            <person name="McCowan C."/>
            <person name="Murphy C."/>
            <person name="Pearson M."/>
            <person name="Poon T.W."/>
            <person name="Priest M."/>
            <person name="Roberts A."/>
            <person name="Saif S."/>
            <person name="Shea T."/>
            <person name="Sisk P."/>
            <person name="Sykes S."/>
            <person name="Wortman J."/>
            <person name="Nusbaum C."/>
            <person name="Birren B."/>
        </authorList>
    </citation>
    <scope>NUCLEOTIDE SEQUENCE [LARGE SCALE GENOMIC DNA]</scope>
    <source>
        <strain evidence="2 3">CBS 606.96</strain>
    </source>
</reference>
<dbReference type="GeneID" id="19171543"/>
<feature type="region of interest" description="Disordered" evidence="1">
    <location>
        <begin position="213"/>
        <end position="235"/>
    </location>
</feature>
<accession>W9XUX3</accession>
<keyword evidence="3" id="KW-1185">Reference proteome</keyword>
<organism evidence="2 3">
    <name type="scientific">Capronia epimyces CBS 606.96</name>
    <dbReference type="NCBI Taxonomy" id="1182542"/>
    <lineage>
        <taxon>Eukaryota</taxon>
        <taxon>Fungi</taxon>
        <taxon>Dikarya</taxon>
        <taxon>Ascomycota</taxon>
        <taxon>Pezizomycotina</taxon>
        <taxon>Eurotiomycetes</taxon>
        <taxon>Chaetothyriomycetidae</taxon>
        <taxon>Chaetothyriales</taxon>
        <taxon>Herpotrichiellaceae</taxon>
        <taxon>Capronia</taxon>
    </lineage>
</organism>
<name>W9XUX3_9EURO</name>
<feature type="compositionally biased region" description="Polar residues" evidence="1">
    <location>
        <begin position="30"/>
        <end position="41"/>
    </location>
</feature>
<protein>
    <submittedName>
        <fullName evidence="2">Uncharacterized protein</fullName>
    </submittedName>
</protein>
<feature type="compositionally biased region" description="Low complexity" evidence="1">
    <location>
        <begin position="51"/>
        <end position="61"/>
    </location>
</feature>